<proteinExistence type="predicted"/>
<name>A0A251X7A2_9GAMM</name>
<gene>
    <name evidence="2" type="ORF">TPSD3_06290</name>
</gene>
<comment type="caution">
    <text evidence="2">The sequence shown here is derived from an EMBL/GenBank/DDBJ whole genome shotgun (WGS) entry which is preliminary data.</text>
</comment>
<keyword evidence="3" id="KW-1185">Reference proteome</keyword>
<evidence type="ECO:0008006" key="4">
    <source>
        <dbReference type="Google" id="ProtNLM"/>
    </source>
</evidence>
<protein>
    <recommendedName>
        <fullName evidence="4">IgGFc-binding protein N-terminal domain-containing protein</fullName>
    </recommendedName>
</protein>
<keyword evidence="1" id="KW-0732">Signal</keyword>
<dbReference type="Proteomes" id="UP000194798">
    <property type="component" value="Unassembled WGS sequence"/>
</dbReference>
<sequence>MKNLKKKLLPSVMAAALATGVGFSTGAQAIHLAEDGIGQVLMGPFYMANYMSTGYDTHLTVVNTRTDVAVKAKVVLRSATNSTEVLDFILYLTPGDVWRGRIYQDGFYTATDPEVVRNSALLGKPKVVLYSNDDSIKSPVVSGETYPTICSSGCTYSSPDGARATFGSIKPVKVNLFTDRIINGLNAGTETLQMGHIEVIGVYGVKGVVRVSTTETVVVERTMSKFNLAKILDTSRERLNELNGREVIAVTRDEAGNLIDENGALYPNVNSGNIRTSDPTWVRLTGDVTLRIGDVDRMGYPFYALAGEVWDNVPGGDTIRYTTGAENNGFGAIRPGFLREPEVVSPFLGFYGTATRPYLFDGRVLSNPNFDAVGGLNAPETAVGFQFGYDLVRGTEIDNLLEIEHALALRNVYGSYENTDVEKTSVVVTFPTRYRHRVNVNAANLAVNEFNNPCAIPIDGEGTTVATERVYSPPFRWSGLISPSISSYDNSENLVVTNEGTVFSGGALPERTFINLVEVNYVSAPWEFNSGWFDMSFNPISGMKNDGYVPGCNYNGVPALAMSHKFFALTSGIGSSLLTPLAHNPDVVNRPWP</sequence>
<organism evidence="2 3">
    <name type="scientific">Thioflexithrix psekupsensis</name>
    <dbReference type="NCBI Taxonomy" id="1570016"/>
    <lineage>
        <taxon>Bacteria</taxon>
        <taxon>Pseudomonadati</taxon>
        <taxon>Pseudomonadota</taxon>
        <taxon>Gammaproteobacteria</taxon>
        <taxon>Thiotrichales</taxon>
        <taxon>Thioflexithrix</taxon>
    </lineage>
</organism>
<feature type="signal peptide" evidence="1">
    <location>
        <begin position="1"/>
        <end position="29"/>
    </location>
</feature>
<dbReference type="EMBL" id="MSLT01000012">
    <property type="protein sequence ID" value="OUD13949.1"/>
    <property type="molecule type" value="Genomic_DNA"/>
</dbReference>
<reference evidence="2 3" key="1">
    <citation type="submission" date="2016-12" db="EMBL/GenBank/DDBJ databases">
        <title>Thioflexothrix psekupsii D3 genome sequencing and assembly.</title>
        <authorList>
            <person name="Fomenkov A."/>
            <person name="Vincze T."/>
            <person name="Grabovich M."/>
            <person name="Anton B.P."/>
            <person name="Dubinina G."/>
            <person name="Orlova M."/>
            <person name="Belousova E."/>
            <person name="Roberts R.J."/>
        </authorList>
    </citation>
    <scope>NUCLEOTIDE SEQUENCE [LARGE SCALE GENOMIC DNA]</scope>
    <source>
        <strain evidence="2">D3</strain>
    </source>
</reference>
<dbReference type="OrthoDB" id="5763254at2"/>
<evidence type="ECO:0000313" key="2">
    <source>
        <dbReference type="EMBL" id="OUD13949.1"/>
    </source>
</evidence>
<evidence type="ECO:0000313" key="3">
    <source>
        <dbReference type="Proteomes" id="UP000194798"/>
    </source>
</evidence>
<dbReference type="AlphaFoldDB" id="A0A251X7A2"/>
<dbReference type="RefSeq" id="WP_086487734.1">
    <property type="nucleotide sequence ID" value="NZ_MSLT01000012.1"/>
</dbReference>
<accession>A0A251X7A2</accession>
<feature type="chain" id="PRO_5013349833" description="IgGFc-binding protein N-terminal domain-containing protein" evidence="1">
    <location>
        <begin position="30"/>
        <end position="593"/>
    </location>
</feature>
<evidence type="ECO:0000256" key="1">
    <source>
        <dbReference type="SAM" id="SignalP"/>
    </source>
</evidence>